<evidence type="ECO:0000256" key="8">
    <source>
        <dbReference type="ARBA" id="ARBA00029996"/>
    </source>
</evidence>
<evidence type="ECO:0000256" key="5">
    <source>
        <dbReference type="ARBA" id="ARBA00022573"/>
    </source>
</evidence>
<dbReference type="InterPro" id="IPR004839">
    <property type="entry name" value="Aminotransferase_I/II_large"/>
</dbReference>
<dbReference type="CDD" id="cd00609">
    <property type="entry name" value="AAT_like"/>
    <property type="match status" value="1"/>
</dbReference>
<dbReference type="RefSeq" id="WP_188396056.1">
    <property type="nucleotide sequence ID" value="NZ_BMCG01000003.1"/>
</dbReference>
<accession>A0A8J2XZH2</accession>
<evidence type="ECO:0000259" key="10">
    <source>
        <dbReference type="Pfam" id="PF00155"/>
    </source>
</evidence>
<evidence type="ECO:0000313" key="11">
    <source>
        <dbReference type="EMBL" id="GGC10825.1"/>
    </source>
</evidence>
<dbReference type="NCBIfam" id="TIGR01140">
    <property type="entry name" value="L_thr_O3P_dcar"/>
    <property type="match status" value="1"/>
</dbReference>
<dbReference type="Proteomes" id="UP000620266">
    <property type="component" value="Unassembled WGS sequence"/>
</dbReference>
<evidence type="ECO:0000256" key="4">
    <source>
        <dbReference type="ARBA" id="ARBA00012285"/>
    </source>
</evidence>
<comment type="pathway">
    <text evidence="3">Cofactor biosynthesis; adenosylcobalamin biosynthesis.</text>
</comment>
<reference evidence="11" key="1">
    <citation type="journal article" date="2014" name="Int. J. Syst. Evol. Microbiol.">
        <title>Complete genome sequence of Corynebacterium casei LMG S-19264T (=DSM 44701T), isolated from a smear-ripened cheese.</title>
        <authorList>
            <consortium name="US DOE Joint Genome Institute (JGI-PGF)"/>
            <person name="Walter F."/>
            <person name="Albersmeier A."/>
            <person name="Kalinowski J."/>
            <person name="Ruckert C."/>
        </authorList>
    </citation>
    <scope>NUCLEOTIDE SEQUENCE</scope>
    <source>
        <strain evidence="11">CCM 7086</strain>
    </source>
</reference>
<name>A0A8J2XZH2_9BURK</name>
<dbReference type="PANTHER" id="PTHR42885:SF1">
    <property type="entry name" value="THREONINE-PHOSPHATE DECARBOXYLASE"/>
    <property type="match status" value="1"/>
</dbReference>
<comment type="caution">
    <text evidence="11">The sequence shown here is derived from an EMBL/GenBank/DDBJ whole genome shotgun (WGS) entry which is preliminary data.</text>
</comment>
<dbReference type="Gene3D" id="3.90.1150.10">
    <property type="entry name" value="Aspartate Aminotransferase, domain 1"/>
    <property type="match status" value="1"/>
</dbReference>
<dbReference type="InterPro" id="IPR004838">
    <property type="entry name" value="NHTrfase_class1_PyrdxlP-BS"/>
</dbReference>
<sequence length="331" mass="35825">MLEHGGNLQAAVTRYGIPRDAWIDLSTGINPHAYPVPALAADAWHRLPEDSEVLLSAARDYYGAPRLIAVAGSQAAIQGLPQLRTRHAPASRVVVAEPSYAEHAHQWRRAGHAVRAVAHADLADAVADCDVMVVCNPNNPTGETVAPATLLQWAAQLAAHGGWLIVDEAFGDVVPEWSVASMADRTGLIVLRSVGKFFGLAGLRLGFVVAEQALLDALAEQLGPWSVSGPAQEIGVLALRDHAWQETTRANLRAQGQRLHAMLNGFGFPARGCDLFQYWSQPNPATLADHLAAHGIWIRRFAHGVRLGLPAHEDEWQKLQAVLAAWKDEKE</sequence>
<evidence type="ECO:0000256" key="2">
    <source>
        <dbReference type="ARBA" id="ARBA00003444"/>
    </source>
</evidence>
<dbReference type="EMBL" id="BMCG01000003">
    <property type="protein sequence ID" value="GGC10825.1"/>
    <property type="molecule type" value="Genomic_DNA"/>
</dbReference>
<evidence type="ECO:0000256" key="6">
    <source>
        <dbReference type="ARBA" id="ARBA00022898"/>
    </source>
</evidence>
<keyword evidence="12" id="KW-1185">Reference proteome</keyword>
<feature type="domain" description="Aminotransferase class I/classII large" evidence="10">
    <location>
        <begin position="56"/>
        <end position="301"/>
    </location>
</feature>
<evidence type="ECO:0000256" key="7">
    <source>
        <dbReference type="ARBA" id="ARBA00023239"/>
    </source>
</evidence>
<gene>
    <name evidence="11" type="primary">cobC</name>
    <name evidence="11" type="ORF">GCM10007205_20000</name>
</gene>
<keyword evidence="5" id="KW-0169">Cobalamin biosynthesis</keyword>
<evidence type="ECO:0000256" key="1">
    <source>
        <dbReference type="ARBA" id="ARBA00001933"/>
    </source>
</evidence>
<dbReference type="EC" id="4.1.1.81" evidence="4"/>
<dbReference type="AlphaFoldDB" id="A0A8J2XZH2"/>
<evidence type="ECO:0000256" key="3">
    <source>
        <dbReference type="ARBA" id="ARBA00004953"/>
    </source>
</evidence>
<comment type="function">
    <text evidence="2">Decarboxylates L-threonine-O-3-phosphate to yield (R)-1-amino-2-propanol O-2-phosphate, the precursor for the linkage between the nucleotide loop and the corrin ring in cobalamin.</text>
</comment>
<dbReference type="UniPathway" id="UPA00148"/>
<dbReference type="InterPro" id="IPR015422">
    <property type="entry name" value="PyrdxlP-dep_Trfase_small"/>
</dbReference>
<dbReference type="PROSITE" id="PS00105">
    <property type="entry name" value="AA_TRANSFER_CLASS_1"/>
    <property type="match status" value="1"/>
</dbReference>
<comment type="cofactor">
    <cofactor evidence="1">
        <name>pyridoxal 5'-phosphate</name>
        <dbReference type="ChEBI" id="CHEBI:597326"/>
    </cofactor>
</comment>
<dbReference type="GO" id="GO:0030170">
    <property type="term" value="F:pyridoxal phosphate binding"/>
    <property type="evidence" value="ECO:0007669"/>
    <property type="project" value="InterPro"/>
</dbReference>
<dbReference type="Gene3D" id="3.40.640.10">
    <property type="entry name" value="Type I PLP-dependent aspartate aminotransferase-like (Major domain)"/>
    <property type="match status" value="1"/>
</dbReference>
<evidence type="ECO:0000313" key="12">
    <source>
        <dbReference type="Proteomes" id="UP000620266"/>
    </source>
</evidence>
<reference evidence="11" key="2">
    <citation type="submission" date="2020-09" db="EMBL/GenBank/DDBJ databases">
        <authorList>
            <person name="Sun Q."/>
            <person name="Sedlacek I."/>
        </authorList>
    </citation>
    <scope>NUCLEOTIDE SEQUENCE</scope>
    <source>
        <strain evidence="11">CCM 7086</strain>
    </source>
</reference>
<dbReference type="GO" id="GO:0048472">
    <property type="term" value="F:threonine-phosphate decarboxylase activity"/>
    <property type="evidence" value="ECO:0007669"/>
    <property type="project" value="UniProtKB-EC"/>
</dbReference>
<evidence type="ECO:0000256" key="9">
    <source>
        <dbReference type="ARBA" id="ARBA00048531"/>
    </source>
</evidence>
<keyword evidence="7" id="KW-0456">Lyase</keyword>
<dbReference type="SUPFAM" id="SSF53383">
    <property type="entry name" value="PLP-dependent transferases"/>
    <property type="match status" value="1"/>
</dbReference>
<dbReference type="PANTHER" id="PTHR42885">
    <property type="entry name" value="HISTIDINOL-PHOSPHATE AMINOTRANSFERASE-RELATED"/>
    <property type="match status" value="1"/>
</dbReference>
<keyword evidence="6" id="KW-0663">Pyridoxal phosphate</keyword>
<comment type="catalytic activity">
    <reaction evidence="9">
        <text>O-phospho-L-threonine + H(+) = (R)-1-aminopropan-2-yl phosphate + CO2</text>
        <dbReference type="Rhea" id="RHEA:11492"/>
        <dbReference type="ChEBI" id="CHEBI:15378"/>
        <dbReference type="ChEBI" id="CHEBI:16526"/>
        <dbReference type="ChEBI" id="CHEBI:58563"/>
        <dbReference type="ChEBI" id="CHEBI:58675"/>
        <dbReference type="EC" id="4.1.1.81"/>
    </reaction>
</comment>
<dbReference type="Pfam" id="PF00155">
    <property type="entry name" value="Aminotran_1_2"/>
    <property type="match status" value="1"/>
</dbReference>
<organism evidence="11 12">
    <name type="scientific">Oxalicibacterium flavum</name>
    <dbReference type="NCBI Taxonomy" id="179467"/>
    <lineage>
        <taxon>Bacteria</taxon>
        <taxon>Pseudomonadati</taxon>
        <taxon>Pseudomonadota</taxon>
        <taxon>Betaproteobacteria</taxon>
        <taxon>Burkholderiales</taxon>
        <taxon>Oxalobacteraceae</taxon>
        <taxon>Oxalicibacterium</taxon>
    </lineage>
</organism>
<proteinExistence type="predicted"/>
<dbReference type="InterPro" id="IPR015421">
    <property type="entry name" value="PyrdxlP-dep_Trfase_major"/>
</dbReference>
<dbReference type="GO" id="GO:0009236">
    <property type="term" value="P:cobalamin biosynthetic process"/>
    <property type="evidence" value="ECO:0007669"/>
    <property type="project" value="UniProtKB-UniPathway"/>
</dbReference>
<protein>
    <recommendedName>
        <fullName evidence="4">threonine-phosphate decarboxylase</fullName>
        <ecNumber evidence="4">4.1.1.81</ecNumber>
    </recommendedName>
    <alternativeName>
        <fullName evidence="8">L-threonine-O-3-phosphate decarboxylase</fullName>
    </alternativeName>
</protein>
<dbReference type="InterPro" id="IPR005860">
    <property type="entry name" value="CobD"/>
</dbReference>
<dbReference type="InterPro" id="IPR015424">
    <property type="entry name" value="PyrdxlP-dep_Trfase"/>
</dbReference>